<evidence type="ECO:0000256" key="6">
    <source>
        <dbReference type="ARBA" id="ARBA00023170"/>
    </source>
</evidence>
<dbReference type="GO" id="GO:0042277">
    <property type="term" value="F:peptide binding"/>
    <property type="evidence" value="ECO:0007669"/>
    <property type="project" value="TreeGrafter"/>
</dbReference>
<keyword evidence="4 7" id="KW-1133">Transmembrane helix</keyword>
<evidence type="ECO:0000256" key="4">
    <source>
        <dbReference type="ARBA" id="ARBA00022989"/>
    </source>
</evidence>
<evidence type="ECO:0000313" key="9">
    <source>
        <dbReference type="EMBL" id="OZC12235.1"/>
    </source>
</evidence>
<protein>
    <recommendedName>
        <fullName evidence="8">G-protein coupled receptors family 1 profile domain-containing protein</fullName>
    </recommendedName>
</protein>
<dbReference type="GO" id="GO:0032870">
    <property type="term" value="P:cellular response to hormone stimulus"/>
    <property type="evidence" value="ECO:0007669"/>
    <property type="project" value="TreeGrafter"/>
</dbReference>
<dbReference type="PANTHER" id="PTHR24241:SF76">
    <property type="entry name" value="NEUROPEPTIDE SIFAMIDE RECEPTOR"/>
    <property type="match status" value="1"/>
</dbReference>
<dbReference type="InterPro" id="IPR017452">
    <property type="entry name" value="GPCR_Rhodpsn_7TM"/>
</dbReference>
<dbReference type="GO" id="GO:0005886">
    <property type="term" value="C:plasma membrane"/>
    <property type="evidence" value="ECO:0007669"/>
    <property type="project" value="UniProtKB-SubCell"/>
</dbReference>
<proteinExistence type="predicted"/>
<keyword evidence="3 7" id="KW-0812">Transmembrane</keyword>
<feature type="transmembrane region" description="Helical" evidence="7">
    <location>
        <begin position="168"/>
        <end position="194"/>
    </location>
</feature>
<dbReference type="Proteomes" id="UP000242913">
    <property type="component" value="Unassembled WGS sequence"/>
</dbReference>
<keyword evidence="6" id="KW-0675">Receptor</keyword>
<evidence type="ECO:0000256" key="1">
    <source>
        <dbReference type="ARBA" id="ARBA00004651"/>
    </source>
</evidence>
<sequence>MLAYNESKFMDKDHNSYILMSTVDNINDTVLFDVDYQNTNFKHHLPTEVIEIIIYSLCLCIGGPLNLISFNRSFRLYKNRKQRNQILFLRLHLNIADLLTIFIYAPSQIIWMTTFQWYGGDVLCRICKFFYTFNFYLNSFVIAVIAVDRAQGAYRIHDVKASKLAFRWVKYMLALSYMAATIFSLPQIFIFRLYQPNETIEFRQCTPIWTIYAYKYDIQMRLAETIQEKQLLTMKFYQICIIIGIF</sequence>
<dbReference type="EMBL" id="KZ269978">
    <property type="protein sequence ID" value="OZC12235.1"/>
    <property type="molecule type" value="Genomic_DNA"/>
</dbReference>
<dbReference type="Pfam" id="PF00001">
    <property type="entry name" value="7tm_1"/>
    <property type="match status" value="1"/>
</dbReference>
<dbReference type="SUPFAM" id="SSF81321">
    <property type="entry name" value="Family A G protein-coupled receptor-like"/>
    <property type="match status" value="1"/>
</dbReference>
<feature type="transmembrane region" description="Helical" evidence="7">
    <location>
        <begin position="91"/>
        <end position="109"/>
    </location>
</feature>
<keyword evidence="5 7" id="KW-0472">Membrane</keyword>
<keyword evidence="2" id="KW-1003">Cell membrane</keyword>
<feature type="transmembrane region" description="Helical" evidence="7">
    <location>
        <begin position="129"/>
        <end position="147"/>
    </location>
</feature>
<feature type="domain" description="G-protein coupled receptors family 1 profile" evidence="8">
    <location>
        <begin position="62"/>
        <end position="246"/>
    </location>
</feature>
<gene>
    <name evidence="9" type="ORF">X798_00756</name>
</gene>
<evidence type="ECO:0000256" key="3">
    <source>
        <dbReference type="ARBA" id="ARBA00022692"/>
    </source>
</evidence>
<name>A0A238C4Z7_9BILA</name>
<feature type="transmembrane region" description="Helical" evidence="7">
    <location>
        <begin position="52"/>
        <end position="70"/>
    </location>
</feature>
<organism evidence="9 10">
    <name type="scientific">Onchocerca flexuosa</name>
    <dbReference type="NCBI Taxonomy" id="387005"/>
    <lineage>
        <taxon>Eukaryota</taxon>
        <taxon>Metazoa</taxon>
        <taxon>Ecdysozoa</taxon>
        <taxon>Nematoda</taxon>
        <taxon>Chromadorea</taxon>
        <taxon>Rhabditida</taxon>
        <taxon>Spirurina</taxon>
        <taxon>Spiruromorpha</taxon>
        <taxon>Filarioidea</taxon>
        <taxon>Onchocercidae</taxon>
        <taxon>Onchocerca</taxon>
    </lineage>
</organism>
<evidence type="ECO:0000313" key="10">
    <source>
        <dbReference type="Proteomes" id="UP000242913"/>
    </source>
</evidence>
<dbReference type="Gene3D" id="1.20.1070.10">
    <property type="entry name" value="Rhodopsin 7-helix transmembrane proteins"/>
    <property type="match status" value="1"/>
</dbReference>
<accession>A0A238C4Z7</accession>
<evidence type="ECO:0000256" key="2">
    <source>
        <dbReference type="ARBA" id="ARBA00022475"/>
    </source>
</evidence>
<dbReference type="InterPro" id="IPR000276">
    <property type="entry name" value="GPCR_Rhodpsn"/>
</dbReference>
<dbReference type="OrthoDB" id="6435638at2759"/>
<dbReference type="AlphaFoldDB" id="A0A238C4Z7"/>
<evidence type="ECO:0000256" key="5">
    <source>
        <dbReference type="ARBA" id="ARBA00023136"/>
    </source>
</evidence>
<evidence type="ECO:0000256" key="7">
    <source>
        <dbReference type="SAM" id="Phobius"/>
    </source>
</evidence>
<comment type="subcellular location">
    <subcellularLocation>
        <location evidence="1">Cell membrane</location>
        <topology evidence="1">Multi-pass membrane protein</topology>
    </subcellularLocation>
</comment>
<keyword evidence="10" id="KW-1185">Reference proteome</keyword>
<evidence type="ECO:0000259" key="8">
    <source>
        <dbReference type="PROSITE" id="PS50262"/>
    </source>
</evidence>
<dbReference type="PROSITE" id="PS50262">
    <property type="entry name" value="G_PROTEIN_RECEP_F1_2"/>
    <property type="match status" value="1"/>
</dbReference>
<dbReference type="GO" id="GO:0004930">
    <property type="term" value="F:G protein-coupled receptor activity"/>
    <property type="evidence" value="ECO:0007669"/>
    <property type="project" value="InterPro"/>
</dbReference>
<reference evidence="9 10" key="1">
    <citation type="submission" date="2015-12" db="EMBL/GenBank/DDBJ databases">
        <title>Draft genome of the nematode, Onchocerca flexuosa.</title>
        <authorList>
            <person name="Mitreva M."/>
        </authorList>
    </citation>
    <scope>NUCLEOTIDE SEQUENCE [LARGE SCALE GENOMIC DNA]</scope>
    <source>
        <strain evidence="9">Red Deer</strain>
    </source>
</reference>
<dbReference type="PANTHER" id="PTHR24241">
    <property type="entry name" value="NEUROPEPTIDE RECEPTOR-RELATED G-PROTEIN COUPLED RECEPTOR"/>
    <property type="match status" value="1"/>
</dbReference>